<feature type="transmembrane region" description="Helical" evidence="1">
    <location>
        <begin position="196"/>
        <end position="224"/>
    </location>
</feature>
<keyword evidence="4" id="KW-1185">Reference proteome</keyword>
<feature type="transmembrane region" description="Helical" evidence="1">
    <location>
        <begin position="447"/>
        <end position="468"/>
    </location>
</feature>
<organism evidence="3 4">
    <name type="scientific">Halobellus ruber</name>
    <dbReference type="NCBI Taxonomy" id="2761102"/>
    <lineage>
        <taxon>Archaea</taxon>
        <taxon>Methanobacteriati</taxon>
        <taxon>Methanobacteriota</taxon>
        <taxon>Stenosarchaea group</taxon>
        <taxon>Halobacteria</taxon>
        <taxon>Halobacteriales</taxon>
        <taxon>Haloferacaceae</taxon>
        <taxon>Halobellus</taxon>
    </lineage>
</organism>
<dbReference type="Pfam" id="PF25231">
    <property type="entry name" value="DUF7847"/>
    <property type="match status" value="1"/>
</dbReference>
<evidence type="ECO:0000259" key="2">
    <source>
        <dbReference type="Pfam" id="PF25231"/>
    </source>
</evidence>
<feature type="transmembrane region" description="Helical" evidence="1">
    <location>
        <begin position="488"/>
        <end position="510"/>
    </location>
</feature>
<dbReference type="PANTHER" id="PTHR35337">
    <property type="entry name" value="SLR1478 PROTEIN"/>
    <property type="match status" value="1"/>
</dbReference>
<dbReference type="Pfam" id="PF01944">
    <property type="entry name" value="SpoIIM"/>
    <property type="match status" value="1"/>
</dbReference>
<feature type="transmembrane region" description="Helical" evidence="1">
    <location>
        <begin position="406"/>
        <end position="427"/>
    </location>
</feature>
<keyword evidence="1" id="KW-1133">Transmembrane helix</keyword>
<feature type="transmembrane region" description="Helical" evidence="1">
    <location>
        <begin position="378"/>
        <end position="399"/>
    </location>
</feature>
<accession>A0A7J9SKZ7</accession>
<evidence type="ECO:0000256" key="1">
    <source>
        <dbReference type="SAM" id="Phobius"/>
    </source>
</evidence>
<comment type="caution">
    <text evidence="3">The sequence shown here is derived from an EMBL/GenBank/DDBJ whole genome shotgun (WGS) entry which is preliminary data.</text>
</comment>
<dbReference type="PANTHER" id="PTHR35337:SF1">
    <property type="entry name" value="SLR1478 PROTEIN"/>
    <property type="match status" value="1"/>
</dbReference>
<name>A0A7J9SKZ7_9EURY</name>
<dbReference type="EMBL" id="JACKXD010000005">
    <property type="protein sequence ID" value="MBB6647368.1"/>
    <property type="molecule type" value="Genomic_DNA"/>
</dbReference>
<feature type="domain" description="DUF7847" evidence="2">
    <location>
        <begin position="15"/>
        <end position="274"/>
    </location>
</feature>
<feature type="transmembrane region" description="Helical" evidence="1">
    <location>
        <begin position="105"/>
        <end position="138"/>
    </location>
</feature>
<reference evidence="3 4" key="1">
    <citation type="submission" date="2020-08" db="EMBL/GenBank/DDBJ databases">
        <authorList>
            <person name="Seo M.-J."/>
        </authorList>
    </citation>
    <scope>NUCLEOTIDE SEQUENCE [LARGE SCALE GENOMIC DNA]</scope>
    <source>
        <strain evidence="3 4">MBLA0160</strain>
    </source>
</reference>
<proteinExistence type="predicted"/>
<sequence length="516" mass="50709">MSFARHFSCVNPSTALRTGARLLRDRPASVLPVYLLASGLYGIARTPLVVAGVAAVWLLAAGGRLEPFLDRLRTVGDGSVAPGTDGSLPPELGNAVAGILTPGVLLLVAAGVLSAAVLAVLAAAVGNAAAVGGLFGLLRGDDGVRAAVAGVRRHWRAFVGVRLLLLAAVLAVLTPLFGLVAAVIGATASAGELTAAGVLGVLAAVLGGLVTLLVVLLVLVLFAFADQAVVIDDVGAVAAVKRSVRLPLRRPKAVLGYVAVAIGAVILSGVVGSLGATAGAPRATALVGTVLVPPVVDGFKTALYAGTELPAAPSSPSLGTRLRTAFGGGLRAVGAFVRDHPIANLASLACFAAGGAAGWVAAGSTGVNLPVGGDVGGIFGALPLGTFLNLAINNWLVAVDLAYSGIAAGVPAVVTLAFNGLIVGAVGGVVDPVAFLALVAPHGVIEIPALVIGGAAGLSLGGVGVGALRGRYDDGDVAAAIRRTYRVLLGLVPLFVVAAAIEAFLTPAIARVVLGG</sequence>
<evidence type="ECO:0000313" key="4">
    <source>
        <dbReference type="Proteomes" id="UP000546257"/>
    </source>
</evidence>
<keyword evidence="1" id="KW-0472">Membrane</keyword>
<gene>
    <name evidence="3" type="ORF">H5V44_13925</name>
</gene>
<dbReference type="AlphaFoldDB" id="A0A7J9SKZ7"/>
<protein>
    <submittedName>
        <fullName evidence="3">Stage II sporulation protein M</fullName>
    </submittedName>
</protein>
<keyword evidence="1" id="KW-0812">Transmembrane</keyword>
<dbReference type="InterPro" id="IPR057169">
    <property type="entry name" value="DUF7847"/>
</dbReference>
<feature type="transmembrane region" description="Helical" evidence="1">
    <location>
        <begin position="31"/>
        <end position="60"/>
    </location>
</feature>
<dbReference type="InterPro" id="IPR002798">
    <property type="entry name" value="SpoIIM-like"/>
</dbReference>
<feature type="transmembrane region" description="Helical" evidence="1">
    <location>
        <begin position="254"/>
        <end position="276"/>
    </location>
</feature>
<feature type="transmembrane region" description="Helical" evidence="1">
    <location>
        <begin position="159"/>
        <end position="184"/>
    </location>
</feature>
<evidence type="ECO:0000313" key="3">
    <source>
        <dbReference type="EMBL" id="MBB6647368.1"/>
    </source>
</evidence>
<dbReference type="Proteomes" id="UP000546257">
    <property type="component" value="Unassembled WGS sequence"/>
</dbReference>